<comment type="caution">
    <text evidence="1">The sequence shown here is derived from an EMBL/GenBank/DDBJ whole genome shotgun (WGS) entry which is preliminary data.</text>
</comment>
<reference evidence="1" key="2">
    <citation type="submission" date="2021-04" db="EMBL/GenBank/DDBJ databases">
        <authorList>
            <person name="Gilroy R."/>
        </authorList>
    </citation>
    <scope>NUCLEOTIDE SEQUENCE</scope>
    <source>
        <strain evidence="1">ChiHjej13B12-4958</strain>
    </source>
</reference>
<reference evidence="1" key="1">
    <citation type="journal article" date="2021" name="PeerJ">
        <title>Extensive microbial diversity within the chicken gut microbiome revealed by metagenomics and culture.</title>
        <authorList>
            <person name="Gilroy R."/>
            <person name="Ravi A."/>
            <person name="Getino M."/>
            <person name="Pursley I."/>
            <person name="Horton D.L."/>
            <person name="Alikhan N.F."/>
            <person name="Baker D."/>
            <person name="Gharbi K."/>
            <person name="Hall N."/>
            <person name="Watson M."/>
            <person name="Adriaenssens E.M."/>
            <person name="Foster-Nyarko E."/>
            <person name="Jarju S."/>
            <person name="Secka A."/>
            <person name="Antonio M."/>
            <person name="Oren A."/>
            <person name="Chaudhuri R.R."/>
            <person name="La Ragione R."/>
            <person name="Hildebrand F."/>
            <person name="Pallen M.J."/>
        </authorList>
    </citation>
    <scope>NUCLEOTIDE SEQUENCE</scope>
    <source>
        <strain evidence="1">ChiHjej13B12-4958</strain>
    </source>
</reference>
<sequence length="40" mass="4073">MDIDAITELLGNLSTFFGGFSDVFSGLGDIFTGGAALSSE</sequence>
<dbReference type="EMBL" id="DWVP01000020">
    <property type="protein sequence ID" value="HJC85558.1"/>
    <property type="molecule type" value="Genomic_DNA"/>
</dbReference>
<accession>A0A9D2TQA6</accession>
<organism evidence="1 2">
    <name type="scientific">Candidatus Corynebacterium faecigallinarum</name>
    <dbReference type="NCBI Taxonomy" id="2838528"/>
    <lineage>
        <taxon>Bacteria</taxon>
        <taxon>Bacillati</taxon>
        <taxon>Actinomycetota</taxon>
        <taxon>Actinomycetes</taxon>
        <taxon>Mycobacteriales</taxon>
        <taxon>Corynebacteriaceae</taxon>
        <taxon>Corynebacterium</taxon>
    </lineage>
</organism>
<dbReference type="Proteomes" id="UP000823858">
    <property type="component" value="Unassembled WGS sequence"/>
</dbReference>
<dbReference type="AlphaFoldDB" id="A0A9D2TQA6"/>
<evidence type="ECO:0000313" key="1">
    <source>
        <dbReference type="EMBL" id="HJC85558.1"/>
    </source>
</evidence>
<gene>
    <name evidence="1" type="ORF">H9751_08450</name>
</gene>
<proteinExistence type="predicted"/>
<name>A0A9D2TQA6_9CORY</name>
<dbReference type="NCBIfam" id="NF038022">
    <property type="entry name" value="PorACj_fam"/>
    <property type="match status" value="1"/>
</dbReference>
<evidence type="ECO:0000313" key="2">
    <source>
        <dbReference type="Proteomes" id="UP000823858"/>
    </source>
</evidence>
<protein>
    <submittedName>
        <fullName evidence="1">PorACj family cell wall channel-forming small protein</fullName>
    </submittedName>
</protein>